<keyword evidence="10 18" id="KW-0479">Metal-binding</keyword>
<comment type="caution">
    <text evidence="19">The sequence shown here is derived from an EMBL/GenBank/DDBJ whole genome shotgun (WGS) entry which is preliminary data.</text>
</comment>
<name>A0ABT8TE45_9GAMM</name>
<dbReference type="PRINTS" id="PR01486">
    <property type="entry name" value="PHPHLIPASEA1"/>
</dbReference>
<comment type="subcellular location">
    <subcellularLocation>
        <location evidence="18">Cell outer membrane</location>
        <topology evidence="18">Multi-pass membrane protein</topology>
    </subcellularLocation>
    <text evidence="18">One of the very few enzymes located there.</text>
</comment>
<dbReference type="RefSeq" id="WP_302712048.1">
    <property type="nucleotide sequence ID" value="NZ_JAULRT010000047.1"/>
</dbReference>
<sequence>MKPTALMALPAIVAAQLSLAENAGEVPEHARASYQACLSHMVNTADGEMTLAELRHTCRQMLAAEAGATRSEAREQAQENALQTRREMEALNRSNRFLLTPHHRNYILPAVYTDRPNEAPFDEAYGEDVSLQNTEIEFQISLKVLIAQDLFHNNGNLYVAYTNHSYWQAYNTDISRPFRETNHEPELIVSVDNDWELFGFRNVINQVSLAHQSNGQAGSLSRSWNRIKFTSIFERGNLALALTPWYRLPEDSDKDDNPDIADYYGHYELTGAYTRNHHILSFMTRRPFSSRGALELSWSFPVSSTVRGFIQYFDGYGASLIDYNEDTQSIGLGVVFTDLF</sequence>
<dbReference type="Proteomes" id="UP001168380">
    <property type="component" value="Unassembled WGS sequence"/>
</dbReference>
<dbReference type="SUPFAM" id="SSF56931">
    <property type="entry name" value="Outer membrane phospholipase A (OMPLA)"/>
    <property type="match status" value="1"/>
</dbReference>
<dbReference type="PANTHER" id="PTHR40457">
    <property type="entry name" value="PHOSPHOLIPASE A1"/>
    <property type="match status" value="1"/>
</dbReference>
<evidence type="ECO:0000256" key="13">
    <source>
        <dbReference type="ARBA" id="ARBA00022837"/>
    </source>
</evidence>
<evidence type="ECO:0000256" key="5">
    <source>
        <dbReference type="ARBA" id="ARBA00013179"/>
    </source>
</evidence>
<keyword evidence="15 18" id="KW-0443">Lipid metabolism</keyword>
<evidence type="ECO:0000256" key="11">
    <source>
        <dbReference type="ARBA" id="ARBA00022729"/>
    </source>
</evidence>
<evidence type="ECO:0000256" key="6">
    <source>
        <dbReference type="ARBA" id="ARBA00013278"/>
    </source>
</evidence>
<dbReference type="InterPro" id="IPR036541">
    <property type="entry name" value="PLipase_A1_sf"/>
</dbReference>
<comment type="similarity">
    <text evidence="3 18">Belongs to the phospholipase A1 family.</text>
</comment>
<dbReference type="EC" id="3.1.1.4" evidence="6 18"/>
<evidence type="ECO:0000256" key="18">
    <source>
        <dbReference type="RuleBase" id="RU366027"/>
    </source>
</evidence>
<evidence type="ECO:0000256" key="8">
    <source>
        <dbReference type="ARBA" id="ARBA00022452"/>
    </source>
</evidence>
<keyword evidence="14 18" id="KW-0442">Lipid degradation</keyword>
<evidence type="ECO:0000256" key="7">
    <source>
        <dbReference type="ARBA" id="ARBA00021726"/>
    </source>
</evidence>
<comment type="cofactor">
    <cofactor evidence="18">
        <name>Ca(2+)</name>
        <dbReference type="ChEBI" id="CHEBI:29108"/>
    </cofactor>
    <text evidence="18">Binds 1 Ca(2+) ion per monomer. In the dimeric form the Ca(2+) is bound by different amino acids with binding of each Ca(2+) shared with ligands coming from each monomer. The Ca(2+) ion may have a role in catalysis.</text>
</comment>
<organism evidence="19 20">
    <name type="scientific">Gilvimarinus algae</name>
    <dbReference type="NCBI Taxonomy" id="3058037"/>
    <lineage>
        <taxon>Bacteria</taxon>
        <taxon>Pseudomonadati</taxon>
        <taxon>Pseudomonadota</taxon>
        <taxon>Gammaproteobacteria</taxon>
        <taxon>Cellvibrionales</taxon>
        <taxon>Cellvibrionaceae</taxon>
        <taxon>Gilvimarinus</taxon>
    </lineage>
</organism>
<dbReference type="EMBL" id="JAULRT010000047">
    <property type="protein sequence ID" value="MDO3381895.1"/>
    <property type="molecule type" value="Genomic_DNA"/>
</dbReference>
<evidence type="ECO:0000256" key="15">
    <source>
        <dbReference type="ARBA" id="ARBA00023098"/>
    </source>
</evidence>
<reference evidence="19" key="1">
    <citation type="submission" date="2023-07" db="EMBL/GenBank/DDBJ databases">
        <title>Gilvimarinus algae sp. nov., isolated from the surface of Kelp.</title>
        <authorList>
            <person name="Sun Y.Y."/>
            <person name="Gong Y."/>
            <person name="Du Z.J."/>
        </authorList>
    </citation>
    <scope>NUCLEOTIDE SEQUENCE</scope>
    <source>
        <strain evidence="19">SDUM040014</strain>
    </source>
</reference>
<evidence type="ECO:0000313" key="19">
    <source>
        <dbReference type="EMBL" id="MDO3381895.1"/>
    </source>
</evidence>
<dbReference type="InterPro" id="IPR003187">
    <property type="entry name" value="PLipase_A1"/>
</dbReference>
<accession>A0ABT8TE45</accession>
<dbReference type="PANTHER" id="PTHR40457:SF1">
    <property type="entry name" value="PHOSPHOLIPASE A1"/>
    <property type="match status" value="1"/>
</dbReference>
<evidence type="ECO:0000256" key="2">
    <source>
        <dbReference type="ARBA" id="ARBA00001604"/>
    </source>
</evidence>
<dbReference type="EC" id="3.1.1.32" evidence="5 18"/>
<dbReference type="CDD" id="cd00541">
    <property type="entry name" value="OMPLA"/>
    <property type="match status" value="1"/>
</dbReference>
<keyword evidence="20" id="KW-1185">Reference proteome</keyword>
<keyword evidence="11 18" id="KW-0732">Signal</keyword>
<comment type="subunit">
    <text evidence="4 18">Homodimer; dimerization is reversible, and the dimeric form is the active one.</text>
</comment>
<feature type="signal peptide" evidence="18">
    <location>
        <begin position="1"/>
        <end position="20"/>
    </location>
</feature>
<evidence type="ECO:0000256" key="16">
    <source>
        <dbReference type="ARBA" id="ARBA00023136"/>
    </source>
</evidence>
<evidence type="ECO:0000256" key="9">
    <source>
        <dbReference type="ARBA" id="ARBA00022692"/>
    </source>
</evidence>
<gene>
    <name evidence="19" type="ORF">QWI16_06875</name>
</gene>
<keyword evidence="17 18" id="KW-0998">Cell outer membrane</keyword>
<comment type="catalytic activity">
    <reaction evidence="2 18">
        <text>a 1,2-diacyl-sn-glycero-3-phosphocholine + H2O = a 1-acyl-sn-glycero-3-phosphocholine + a fatty acid + H(+)</text>
        <dbReference type="Rhea" id="RHEA:15801"/>
        <dbReference type="ChEBI" id="CHEBI:15377"/>
        <dbReference type="ChEBI" id="CHEBI:15378"/>
        <dbReference type="ChEBI" id="CHEBI:28868"/>
        <dbReference type="ChEBI" id="CHEBI:57643"/>
        <dbReference type="ChEBI" id="CHEBI:58168"/>
        <dbReference type="EC" id="3.1.1.4"/>
    </reaction>
</comment>
<evidence type="ECO:0000256" key="3">
    <source>
        <dbReference type="ARBA" id="ARBA00010525"/>
    </source>
</evidence>
<dbReference type="Gene3D" id="2.40.230.10">
    <property type="entry name" value="Phospholipase A1"/>
    <property type="match status" value="1"/>
</dbReference>
<keyword evidence="12 18" id="KW-0378">Hydrolase</keyword>
<evidence type="ECO:0000256" key="14">
    <source>
        <dbReference type="ARBA" id="ARBA00022963"/>
    </source>
</evidence>
<keyword evidence="16" id="KW-0472">Membrane</keyword>
<proteinExistence type="inferred from homology"/>
<feature type="chain" id="PRO_5044954566" description="Phospholipase A1" evidence="18">
    <location>
        <begin position="21"/>
        <end position="340"/>
    </location>
</feature>
<dbReference type="Pfam" id="PF02253">
    <property type="entry name" value="PLA1"/>
    <property type="match status" value="1"/>
</dbReference>
<comment type="catalytic activity">
    <reaction evidence="1 18">
        <text>a 1,2-diacyl-sn-glycero-3-phosphocholine + H2O = a 2-acyl-sn-glycero-3-phosphocholine + a fatty acid + H(+)</text>
        <dbReference type="Rhea" id="RHEA:18689"/>
        <dbReference type="ChEBI" id="CHEBI:15377"/>
        <dbReference type="ChEBI" id="CHEBI:15378"/>
        <dbReference type="ChEBI" id="CHEBI:28868"/>
        <dbReference type="ChEBI" id="CHEBI:57643"/>
        <dbReference type="ChEBI" id="CHEBI:57875"/>
        <dbReference type="EC" id="3.1.1.32"/>
    </reaction>
</comment>
<evidence type="ECO:0000256" key="17">
    <source>
        <dbReference type="ARBA" id="ARBA00023237"/>
    </source>
</evidence>
<evidence type="ECO:0000256" key="12">
    <source>
        <dbReference type="ARBA" id="ARBA00022801"/>
    </source>
</evidence>
<evidence type="ECO:0000313" key="20">
    <source>
        <dbReference type="Proteomes" id="UP001168380"/>
    </source>
</evidence>
<evidence type="ECO:0000256" key="10">
    <source>
        <dbReference type="ARBA" id="ARBA00022723"/>
    </source>
</evidence>
<keyword evidence="9" id="KW-0812">Transmembrane</keyword>
<comment type="function">
    <text evidence="18">Hydrolysis of phosphatidylcholine with phospholipase A2 (EC 3.1.1.4) and phospholipase A1 (EC 3.1.1.32) activities.</text>
</comment>
<keyword evidence="13 18" id="KW-0106">Calcium</keyword>
<protein>
    <recommendedName>
        <fullName evidence="7 18">Phospholipase A1</fullName>
        <ecNumber evidence="5 18">3.1.1.32</ecNumber>
        <ecNumber evidence="6 18">3.1.1.4</ecNumber>
    </recommendedName>
    <alternativeName>
        <fullName evidence="18">Phosphatidylcholine 1-acylhydrolase</fullName>
    </alternativeName>
</protein>
<keyword evidence="8" id="KW-1134">Transmembrane beta strand</keyword>
<evidence type="ECO:0000256" key="1">
    <source>
        <dbReference type="ARBA" id="ARBA00000111"/>
    </source>
</evidence>
<evidence type="ECO:0000256" key="4">
    <source>
        <dbReference type="ARBA" id="ARBA00011702"/>
    </source>
</evidence>